<evidence type="ECO:0000256" key="7">
    <source>
        <dbReference type="SAM" id="Phobius"/>
    </source>
</evidence>
<proteinExistence type="inferred from homology"/>
<feature type="transmembrane region" description="Helical" evidence="7">
    <location>
        <begin position="366"/>
        <end position="386"/>
    </location>
</feature>
<keyword evidence="4 7" id="KW-0812">Transmembrane</keyword>
<evidence type="ECO:0000256" key="4">
    <source>
        <dbReference type="ARBA" id="ARBA00022692"/>
    </source>
</evidence>
<feature type="transmembrane region" description="Helical" evidence="7">
    <location>
        <begin position="213"/>
        <end position="232"/>
    </location>
</feature>
<feature type="transmembrane region" description="Helical" evidence="7">
    <location>
        <begin position="133"/>
        <end position="155"/>
    </location>
</feature>
<evidence type="ECO:0000256" key="6">
    <source>
        <dbReference type="ARBA" id="ARBA00023136"/>
    </source>
</evidence>
<protein>
    <submittedName>
        <fullName evidence="9">Transporter</fullName>
    </submittedName>
</protein>
<comment type="similarity">
    <text evidence="2">Belongs to the major facilitator superfamily.</text>
</comment>
<feature type="transmembrane region" description="Helical" evidence="7">
    <location>
        <begin position="281"/>
        <end position="298"/>
    </location>
</feature>
<dbReference type="eggNOG" id="COG2814">
    <property type="taxonomic scope" value="Bacteria"/>
</dbReference>
<dbReference type="Proteomes" id="UP000018296">
    <property type="component" value="Unassembled WGS sequence"/>
</dbReference>
<reference evidence="9 10" key="1">
    <citation type="journal article" date="2013" name="Genome Announc.">
        <title>Genome Sequence of Sporolactobacillus laevolacticus DSM442, an Efficient Polymer-Grade D-Lactate Producer from Agricultural Waste Cottonseed as a Nitrogen Source.</title>
        <authorList>
            <person name="Wang H."/>
            <person name="Wang L."/>
            <person name="Ju J."/>
            <person name="Yu B."/>
            <person name="Ma Y."/>
        </authorList>
    </citation>
    <scope>NUCLEOTIDE SEQUENCE [LARGE SCALE GENOMIC DNA]</scope>
    <source>
        <strain evidence="9 10">DSM 442</strain>
    </source>
</reference>
<gene>
    <name evidence="9" type="ORF">P343_16710</name>
</gene>
<comment type="caution">
    <text evidence="9">The sequence shown here is derived from an EMBL/GenBank/DDBJ whole genome shotgun (WGS) entry which is preliminary data.</text>
</comment>
<sequence length="396" mass="43493">MKNRYSLTALSLYINYLIHGVGLIILAQNMEFLAKQWHTSTLTAAIVVSALGIGKLIAVTVSGKLSDIWGRKRSIILGMILYLVFFCGILISPNAQIAYLFGFLGGAANSFLDTGTYPALMEAFPRNAASATIIVKAFMQAGQFVLPFFIGFLIVHQLWYGYSFIVVAVVLLVNLLLISVCKFPASSALMEHRDRKQSGELTRKKYTFSSDELLLILFGAIAQILLYILNNWLAVYGTEVVHMSSDLGRKLVSYASIGAIVCVLVTFWFSKRGVSTSKIVIVYTFSSTVLSLLLWLIHQPVLTIVGSILLGYFSCGGLIQLGLTLLAFVSDRGKGLITSLYNISEAIAYFLIPFLVSFAAEKGAQNTFLINALFAFAGCIMVLVVYRRYKGKIKGI</sequence>
<keyword evidence="3" id="KW-0813">Transport</keyword>
<feature type="transmembrane region" description="Helical" evidence="7">
    <location>
        <begin position="252"/>
        <end position="269"/>
    </location>
</feature>
<dbReference type="InterPro" id="IPR005829">
    <property type="entry name" value="Sugar_transporter_CS"/>
</dbReference>
<accession>V6J1B9</accession>
<evidence type="ECO:0000313" key="10">
    <source>
        <dbReference type="Proteomes" id="UP000018296"/>
    </source>
</evidence>
<dbReference type="PROSITE" id="PS00216">
    <property type="entry name" value="SUGAR_TRANSPORT_1"/>
    <property type="match status" value="1"/>
</dbReference>
<dbReference type="GO" id="GO:0005886">
    <property type="term" value="C:plasma membrane"/>
    <property type="evidence" value="ECO:0007669"/>
    <property type="project" value="UniProtKB-SubCell"/>
</dbReference>
<dbReference type="Pfam" id="PF07690">
    <property type="entry name" value="MFS_1"/>
    <property type="match status" value="1"/>
</dbReference>
<keyword evidence="6 7" id="KW-0472">Membrane</keyword>
<dbReference type="RefSeq" id="WP_023511542.1">
    <property type="nucleotide sequence ID" value="NZ_AWTC01000021.1"/>
</dbReference>
<dbReference type="Gene3D" id="1.20.1250.20">
    <property type="entry name" value="MFS general substrate transporter like domains"/>
    <property type="match status" value="2"/>
</dbReference>
<evidence type="ECO:0000259" key="8">
    <source>
        <dbReference type="PROSITE" id="PS50850"/>
    </source>
</evidence>
<feature type="transmembrane region" description="Helical" evidence="7">
    <location>
        <begin position="161"/>
        <end position="185"/>
    </location>
</feature>
<evidence type="ECO:0000313" key="9">
    <source>
        <dbReference type="EMBL" id="EST10559.1"/>
    </source>
</evidence>
<dbReference type="PANTHER" id="PTHR23514:SF3">
    <property type="entry name" value="BYPASS OF STOP CODON PROTEIN 6"/>
    <property type="match status" value="1"/>
</dbReference>
<feature type="transmembrane region" description="Helical" evidence="7">
    <location>
        <begin position="74"/>
        <end position="91"/>
    </location>
</feature>
<name>V6J1B9_9BACL</name>
<dbReference type="PANTHER" id="PTHR23514">
    <property type="entry name" value="BYPASS OF STOP CODON PROTEIN 6"/>
    <property type="match status" value="1"/>
</dbReference>
<evidence type="ECO:0000256" key="1">
    <source>
        <dbReference type="ARBA" id="ARBA00004651"/>
    </source>
</evidence>
<organism evidence="9 10">
    <name type="scientific">Sporolactobacillus laevolacticus DSM 442</name>
    <dbReference type="NCBI Taxonomy" id="1395513"/>
    <lineage>
        <taxon>Bacteria</taxon>
        <taxon>Bacillati</taxon>
        <taxon>Bacillota</taxon>
        <taxon>Bacilli</taxon>
        <taxon>Bacillales</taxon>
        <taxon>Sporolactobacillaceae</taxon>
        <taxon>Sporolactobacillus</taxon>
    </lineage>
</organism>
<evidence type="ECO:0000256" key="2">
    <source>
        <dbReference type="ARBA" id="ARBA00008335"/>
    </source>
</evidence>
<dbReference type="InterPro" id="IPR051788">
    <property type="entry name" value="MFS_Transporter"/>
</dbReference>
<evidence type="ECO:0000256" key="5">
    <source>
        <dbReference type="ARBA" id="ARBA00022989"/>
    </source>
</evidence>
<feature type="transmembrane region" description="Helical" evidence="7">
    <location>
        <begin position="42"/>
        <end position="62"/>
    </location>
</feature>
<dbReference type="STRING" id="1395513.P343_16710"/>
<feature type="domain" description="Major facilitator superfamily (MFS) profile" evidence="8">
    <location>
        <begin position="8"/>
        <end position="390"/>
    </location>
</feature>
<keyword evidence="5 7" id="KW-1133">Transmembrane helix</keyword>
<dbReference type="InterPro" id="IPR036259">
    <property type="entry name" value="MFS_trans_sf"/>
</dbReference>
<feature type="transmembrane region" description="Helical" evidence="7">
    <location>
        <begin position="340"/>
        <end position="360"/>
    </location>
</feature>
<feature type="transmembrane region" description="Helical" evidence="7">
    <location>
        <begin position="97"/>
        <end position="121"/>
    </location>
</feature>
<dbReference type="PROSITE" id="PS50850">
    <property type="entry name" value="MFS"/>
    <property type="match status" value="1"/>
</dbReference>
<dbReference type="PATRIC" id="fig|1395513.3.peg.3391"/>
<dbReference type="OrthoDB" id="7066727at2"/>
<comment type="subcellular location">
    <subcellularLocation>
        <location evidence="1">Cell membrane</location>
        <topology evidence="1">Multi-pass membrane protein</topology>
    </subcellularLocation>
</comment>
<feature type="transmembrane region" description="Helical" evidence="7">
    <location>
        <begin position="304"/>
        <end position="328"/>
    </location>
</feature>
<dbReference type="AlphaFoldDB" id="V6J1B9"/>
<dbReference type="InterPro" id="IPR020846">
    <property type="entry name" value="MFS_dom"/>
</dbReference>
<feature type="transmembrane region" description="Helical" evidence="7">
    <location>
        <begin position="12"/>
        <end position="30"/>
    </location>
</feature>
<dbReference type="SUPFAM" id="SSF103473">
    <property type="entry name" value="MFS general substrate transporter"/>
    <property type="match status" value="1"/>
</dbReference>
<keyword evidence="10" id="KW-1185">Reference proteome</keyword>
<dbReference type="InterPro" id="IPR011701">
    <property type="entry name" value="MFS"/>
</dbReference>
<dbReference type="EMBL" id="AWTC01000021">
    <property type="protein sequence ID" value="EST10559.1"/>
    <property type="molecule type" value="Genomic_DNA"/>
</dbReference>
<dbReference type="GO" id="GO:0022857">
    <property type="term" value="F:transmembrane transporter activity"/>
    <property type="evidence" value="ECO:0007669"/>
    <property type="project" value="InterPro"/>
</dbReference>
<evidence type="ECO:0000256" key="3">
    <source>
        <dbReference type="ARBA" id="ARBA00022448"/>
    </source>
</evidence>